<dbReference type="Proteomes" id="UP000536179">
    <property type="component" value="Unassembled WGS sequence"/>
</dbReference>
<evidence type="ECO:0000256" key="4">
    <source>
        <dbReference type="ARBA" id="ARBA00022801"/>
    </source>
</evidence>
<dbReference type="InterPro" id="IPR043504">
    <property type="entry name" value="Peptidase_S1_PA_chymotrypsin"/>
</dbReference>
<evidence type="ECO:0000256" key="7">
    <source>
        <dbReference type="RuleBase" id="RU004296"/>
    </source>
</evidence>
<reference evidence="9 10" key="1">
    <citation type="submission" date="2020-08" db="EMBL/GenBank/DDBJ databases">
        <title>Genomic Encyclopedia of Type Strains, Phase III (KMG-III): the genomes of soil and plant-associated and newly described type strains.</title>
        <authorList>
            <person name="Whitman W."/>
        </authorList>
    </citation>
    <scope>NUCLEOTIDE SEQUENCE [LARGE SCALE GENOMIC DNA]</scope>
    <source>
        <strain evidence="9 10">CECT 8075</strain>
    </source>
</reference>
<keyword evidence="2 7" id="KW-0645">Protease</keyword>
<evidence type="ECO:0000256" key="6">
    <source>
        <dbReference type="PIRSR" id="PIRSR608256-1"/>
    </source>
</evidence>
<sequence length="580" mass="61643">MLVFARLLFAVLIAVAPGIASGQEFDVIRTWSDLTGKYSVDASLSTHDEKTASLRKADGKTIQIPRHRLSKTDAEFLVAIDAIRETDAQASLIEPHMSQVATKTGATIEIINALRTEFPNAVGGNFLGGVLHAISGNSRSSLIQSQRCFDDAIEILELIERHFPGLHRNTLAATYSNRAVLAVRQGSVVGATNFLGKGAEATSGEIPFSLYHNASLILNSKLELGSNRSRLASVLAKGRPEGSEQVANYLMYTLDHDPFHSIVSPGEAQPESAVPADAGPPGKFLTGYGSGFLIADDLVLTNRHVTEDADSFCIKNDAGVSIIARADKISTVEDIDLAILKLEQHAKSKPLHIRPNVPSIGESFVVLGYPIPQVFEASITASRGIVSKLVTGNLQLLHDASTDPGNSGGPCIDTRGNVIGVHFAGSAVSKNNRNYAVSPEGIRMFLTGVPGFTATESASVSGDFSSVVAHCSDSVYMIECYSNERPTATSSPSESTTSNAMYKYALIPDMTCFVCSGKGNVDCARCTNGFVSVKKTTQVGVNKLTGTPLFAPKTFKEKCPRCNRGGLITCPACKGSGRSN</sequence>
<dbReference type="PRINTS" id="PR00839">
    <property type="entry name" value="V8PROTEASE"/>
</dbReference>
<dbReference type="GO" id="GO:0030674">
    <property type="term" value="F:protein-macromolecule adaptor activity"/>
    <property type="evidence" value="ECO:0007669"/>
    <property type="project" value="InterPro"/>
</dbReference>
<evidence type="ECO:0000256" key="1">
    <source>
        <dbReference type="ARBA" id="ARBA00008764"/>
    </source>
</evidence>
<keyword evidence="3 7" id="KW-0732">Signal</keyword>
<keyword evidence="10" id="KW-1185">Reference proteome</keyword>
<dbReference type="Gene3D" id="2.40.10.10">
    <property type="entry name" value="Trypsin-like serine proteases"/>
    <property type="match status" value="2"/>
</dbReference>
<dbReference type="Pfam" id="PF03983">
    <property type="entry name" value="SHD1"/>
    <property type="match status" value="1"/>
</dbReference>
<dbReference type="GO" id="GO:0008092">
    <property type="term" value="F:cytoskeletal protein binding"/>
    <property type="evidence" value="ECO:0007669"/>
    <property type="project" value="InterPro"/>
</dbReference>
<feature type="active site" description="Charge relay system" evidence="6">
    <location>
        <position position="304"/>
    </location>
</feature>
<feature type="active site" description="Charge relay system" evidence="6">
    <location>
        <position position="407"/>
    </location>
</feature>
<feature type="active site" description="Charge relay system" evidence="6">
    <location>
        <position position="336"/>
    </location>
</feature>
<dbReference type="GO" id="GO:0042802">
    <property type="term" value="F:identical protein binding"/>
    <property type="evidence" value="ECO:0007669"/>
    <property type="project" value="InterPro"/>
</dbReference>
<protein>
    <recommendedName>
        <fullName evidence="7">Serine protease</fullName>
        <ecNumber evidence="7">3.4.21.-</ecNumber>
    </recommendedName>
</protein>
<proteinExistence type="inferred from homology"/>
<dbReference type="InterPro" id="IPR007131">
    <property type="entry name" value="SHD1"/>
</dbReference>
<dbReference type="InterPro" id="IPR008256">
    <property type="entry name" value="Peptidase_S1B"/>
</dbReference>
<dbReference type="GO" id="GO:0043130">
    <property type="term" value="F:ubiquitin binding"/>
    <property type="evidence" value="ECO:0007669"/>
    <property type="project" value="InterPro"/>
</dbReference>
<keyword evidence="5 7" id="KW-0720">Serine protease</keyword>
<dbReference type="GO" id="GO:0006508">
    <property type="term" value="P:proteolysis"/>
    <property type="evidence" value="ECO:0007669"/>
    <property type="project" value="UniProtKB-KW"/>
</dbReference>
<evidence type="ECO:0000313" key="10">
    <source>
        <dbReference type="Proteomes" id="UP000536179"/>
    </source>
</evidence>
<feature type="signal peptide" evidence="7">
    <location>
        <begin position="1"/>
        <end position="22"/>
    </location>
</feature>
<name>A0A7W5H3Y6_9BACT</name>
<dbReference type="RefSeq" id="WP_184301460.1">
    <property type="nucleotide sequence ID" value="NZ_JACHXU010000002.1"/>
</dbReference>
<dbReference type="Pfam" id="PF13365">
    <property type="entry name" value="Trypsin_2"/>
    <property type="match status" value="1"/>
</dbReference>
<dbReference type="Gene3D" id="2.30.30.700">
    <property type="entry name" value="SLA1 homology domain 1"/>
    <property type="match status" value="1"/>
</dbReference>
<dbReference type="AlphaFoldDB" id="A0A7W5H3Y6"/>
<organism evidence="9 10">
    <name type="scientific">Aporhodopirellula rubra</name>
    <dbReference type="NCBI Taxonomy" id="980271"/>
    <lineage>
        <taxon>Bacteria</taxon>
        <taxon>Pseudomonadati</taxon>
        <taxon>Planctomycetota</taxon>
        <taxon>Planctomycetia</taxon>
        <taxon>Pirellulales</taxon>
        <taxon>Pirellulaceae</taxon>
        <taxon>Aporhodopirellula</taxon>
    </lineage>
</organism>
<comment type="caution">
    <text evidence="9">The sequence shown here is derived from an EMBL/GenBank/DDBJ whole genome shotgun (WGS) entry which is preliminary data.</text>
</comment>
<feature type="chain" id="PRO_5031589131" description="Serine protease" evidence="7">
    <location>
        <begin position="23"/>
        <end position="580"/>
    </location>
</feature>
<evidence type="ECO:0000256" key="5">
    <source>
        <dbReference type="ARBA" id="ARBA00022825"/>
    </source>
</evidence>
<dbReference type="PANTHER" id="PTHR45980:SF9">
    <property type="entry name" value="PROTEASE DO-LIKE 10, MITOCHONDRIAL-RELATED"/>
    <property type="match status" value="1"/>
</dbReference>
<dbReference type="EC" id="3.4.21.-" evidence="7"/>
<evidence type="ECO:0000256" key="2">
    <source>
        <dbReference type="ARBA" id="ARBA00022670"/>
    </source>
</evidence>
<evidence type="ECO:0000313" key="9">
    <source>
        <dbReference type="EMBL" id="MBB3204819.1"/>
    </source>
</evidence>
<keyword evidence="4 7" id="KW-0378">Hydrolase</keyword>
<evidence type="ECO:0000256" key="3">
    <source>
        <dbReference type="ARBA" id="ARBA00022729"/>
    </source>
</evidence>
<gene>
    <name evidence="9" type="ORF">FHS27_000586</name>
</gene>
<dbReference type="PANTHER" id="PTHR45980">
    <property type="match status" value="1"/>
</dbReference>
<dbReference type="EMBL" id="JACHXU010000002">
    <property type="protein sequence ID" value="MBB3204819.1"/>
    <property type="molecule type" value="Genomic_DNA"/>
</dbReference>
<feature type="domain" description="SLA1 homology" evidence="8">
    <location>
        <begin position="25"/>
        <end position="77"/>
    </location>
</feature>
<comment type="similarity">
    <text evidence="1 7">Belongs to the peptidase S1B family.</text>
</comment>
<dbReference type="GO" id="GO:0004252">
    <property type="term" value="F:serine-type endopeptidase activity"/>
    <property type="evidence" value="ECO:0007669"/>
    <property type="project" value="TreeGrafter"/>
</dbReference>
<dbReference type="InterPro" id="IPR009003">
    <property type="entry name" value="Peptidase_S1_PA"/>
</dbReference>
<dbReference type="SUPFAM" id="SSF50494">
    <property type="entry name" value="Trypsin-like serine proteases"/>
    <property type="match status" value="1"/>
</dbReference>
<evidence type="ECO:0000259" key="8">
    <source>
        <dbReference type="Pfam" id="PF03983"/>
    </source>
</evidence>
<accession>A0A7W5H3Y6</accession>